<evidence type="ECO:0000313" key="4">
    <source>
        <dbReference type="Proteomes" id="UP000230903"/>
    </source>
</evidence>
<feature type="transmembrane region" description="Helical" evidence="1">
    <location>
        <begin position="7"/>
        <end position="25"/>
    </location>
</feature>
<keyword evidence="1" id="KW-0812">Transmembrane</keyword>
<gene>
    <name evidence="3" type="ORF">COU10_00045</name>
</gene>
<dbReference type="EMBL" id="PFBC01000002">
    <property type="protein sequence ID" value="PIR88273.1"/>
    <property type="molecule type" value="Genomic_DNA"/>
</dbReference>
<feature type="transmembrane region" description="Helical" evidence="1">
    <location>
        <begin position="277"/>
        <end position="298"/>
    </location>
</feature>
<accession>A0A2H0UPF3</accession>
<dbReference type="Proteomes" id="UP000230903">
    <property type="component" value="Unassembled WGS sequence"/>
</dbReference>
<evidence type="ECO:0000259" key="2">
    <source>
        <dbReference type="Pfam" id="PF14257"/>
    </source>
</evidence>
<proteinExistence type="predicted"/>
<sequence length="308" mass="34202">MQFNKEQIRWGLAGVVLLAVILGVWDYNSSPRLISNFLGGERGADEMMAVSSMQAPMAVSSKMGAGTIYISNDADLVQAEDRMVVKNGSMAMVVKELDSTMKAIGSFANENGGWIVSSYLFNNEELPRASIQVRVPSETFDSALAYYRTLAVKVTSENASGEDITKQYTDLDSRLTNLVASESQLLKIMDRAGKVSEVLEVQRELSSVRGQIEMIKGQMQYLESSVAMSSISIELALSEDLLPVPASETWRPAYVLKTAWKSLLNAFKGISYTIIKLAVYALIWVPLLLIAWWIYRTVKNRSDSRKKK</sequence>
<keyword evidence="1" id="KW-1133">Transmembrane helix</keyword>
<organism evidence="3 4">
    <name type="scientific">Candidatus Harrisonbacteria bacterium CG10_big_fil_rev_8_21_14_0_10_45_28</name>
    <dbReference type="NCBI Taxonomy" id="1974586"/>
    <lineage>
        <taxon>Bacteria</taxon>
        <taxon>Candidatus Harrisoniibacteriota</taxon>
    </lineage>
</organism>
<name>A0A2H0UPF3_9BACT</name>
<dbReference type="AlphaFoldDB" id="A0A2H0UPF3"/>
<evidence type="ECO:0000313" key="3">
    <source>
        <dbReference type="EMBL" id="PIR88273.1"/>
    </source>
</evidence>
<protein>
    <recommendedName>
        <fullName evidence="2">DUF4349 domain-containing protein</fullName>
    </recommendedName>
</protein>
<feature type="domain" description="DUF4349" evidence="2">
    <location>
        <begin position="82"/>
        <end position="295"/>
    </location>
</feature>
<dbReference type="Pfam" id="PF14257">
    <property type="entry name" value="DUF4349"/>
    <property type="match status" value="1"/>
</dbReference>
<keyword evidence="1" id="KW-0472">Membrane</keyword>
<dbReference type="InterPro" id="IPR025645">
    <property type="entry name" value="DUF4349"/>
</dbReference>
<evidence type="ECO:0000256" key="1">
    <source>
        <dbReference type="SAM" id="Phobius"/>
    </source>
</evidence>
<reference evidence="4" key="1">
    <citation type="submission" date="2017-09" db="EMBL/GenBank/DDBJ databases">
        <title>Depth-based differentiation of microbial function through sediment-hosted aquifers and enrichment of novel symbionts in the deep terrestrial subsurface.</title>
        <authorList>
            <person name="Probst A.J."/>
            <person name="Ladd B."/>
            <person name="Jarett J.K."/>
            <person name="Geller-Mcgrath D.E."/>
            <person name="Sieber C.M.K."/>
            <person name="Emerson J.B."/>
            <person name="Anantharaman K."/>
            <person name="Thomas B.C."/>
            <person name="Malmstrom R."/>
            <person name="Stieglmeier M."/>
            <person name="Klingl A."/>
            <person name="Woyke T."/>
            <person name="Ryan C.M."/>
            <person name="Banfield J.F."/>
        </authorList>
    </citation>
    <scope>NUCLEOTIDE SEQUENCE [LARGE SCALE GENOMIC DNA]</scope>
</reference>
<comment type="caution">
    <text evidence="3">The sequence shown here is derived from an EMBL/GenBank/DDBJ whole genome shotgun (WGS) entry which is preliminary data.</text>
</comment>